<sequence length="656" mass="73781">MKLHQIETFQSLKHESIQIKTLDDAYEAIVELQNDEPSTFEFIQLILDVPIKEIQVSIIDDSASQKDYTSLESIHIQNDKYGSNQWVMSLRLMKPVSSKSIKFILNPSSEKAPLPSGDWLKVLLLSSRVLIAPYDTNQYRCRIEHLQKSKQDRAMQEDYEAAAKIKESLQIIENLLETTEQSQKDMLAASEEEDYLKASKLKALRDSSREKLLVLLKKADDVAAGKTEDVTILHEFSNHPSNRLEDISLSTIRKVDYQDEPSVLTALSEQPMRKDNNAYNQHEVELSKHSEHSEHSDDNESINTSSDVEESVISKTLTVDQTVDPDSPHPLEGVPGYEDLPIPAEIRKIIPTSEQGNNNLSNSFTSIASLESTSRMECILGSYCTRCYLSKEWVLREAALIKLSLKLEDVVQDLKNRKDSGLGWWQTFTRGVSVILERAVDDKIVQVFLTGLILLDDIVHQMEIIQAPPKEMTSLLSNVIITLVDKLGDSSHKVSQGCETALMNLALSTVVGPTYVGNQILKLISPSDSKAVKSVAKRCNFLKELIEEFGGDSLPFQKIIPFIQSYCVEAKDVEAREAGKQLAVAMFLQHGTDVLPILQGMPDRVTKEYQLAFLEAQQSKNPPVIASPPQINREMSLVQEKTPIVRRGRGRGRRRV</sequence>
<feature type="region of interest" description="Disordered" evidence="2">
    <location>
        <begin position="285"/>
        <end position="339"/>
    </location>
</feature>
<dbReference type="InterPro" id="IPR034085">
    <property type="entry name" value="TOG"/>
</dbReference>
<name>A0AAD3CS61_9STRA</name>
<dbReference type="InterPro" id="IPR052607">
    <property type="entry name" value="CEP104-like"/>
</dbReference>
<dbReference type="SUPFAM" id="SSF48371">
    <property type="entry name" value="ARM repeat"/>
    <property type="match status" value="1"/>
</dbReference>
<dbReference type="InterPro" id="IPR011989">
    <property type="entry name" value="ARM-like"/>
</dbReference>
<accession>A0AAD3CS61</accession>
<dbReference type="AlphaFoldDB" id="A0AAD3CS61"/>
<evidence type="ECO:0000259" key="3">
    <source>
        <dbReference type="SMART" id="SM01349"/>
    </source>
</evidence>
<feature type="coiled-coil region" evidence="1">
    <location>
        <begin position="162"/>
        <end position="192"/>
    </location>
</feature>
<evidence type="ECO:0000256" key="1">
    <source>
        <dbReference type="SAM" id="Coils"/>
    </source>
</evidence>
<evidence type="ECO:0000313" key="6">
    <source>
        <dbReference type="Proteomes" id="UP001054902"/>
    </source>
</evidence>
<dbReference type="EMBL" id="BLLK01000018">
    <property type="protein sequence ID" value="GFH43762.1"/>
    <property type="molecule type" value="Genomic_DNA"/>
</dbReference>
<dbReference type="SMART" id="SM01349">
    <property type="entry name" value="TOG"/>
    <property type="match status" value="1"/>
</dbReference>
<dbReference type="PANTHER" id="PTHR13371:SF0">
    <property type="entry name" value="CENTROSOMAL PROTEIN OF 104 KDA"/>
    <property type="match status" value="1"/>
</dbReference>
<dbReference type="Pfam" id="PF21040">
    <property type="entry name" value="CEP104-like_TOG"/>
    <property type="match status" value="1"/>
</dbReference>
<dbReference type="Proteomes" id="UP001054902">
    <property type="component" value="Unassembled WGS sequence"/>
</dbReference>
<dbReference type="Gene3D" id="1.25.10.10">
    <property type="entry name" value="Leucine-rich Repeat Variant"/>
    <property type="match status" value="1"/>
</dbReference>
<evidence type="ECO:0000256" key="2">
    <source>
        <dbReference type="SAM" id="MobiDB-lite"/>
    </source>
</evidence>
<proteinExistence type="predicted"/>
<dbReference type="PANTHER" id="PTHR13371">
    <property type="entry name" value="GLYCINE-, GLUTAMATE-, THIENYLCYCLOHEXYLPIPERIDINE-BINDING PROTEIN"/>
    <property type="match status" value="1"/>
</dbReference>
<protein>
    <recommendedName>
        <fullName evidence="3">TOG domain-containing protein</fullName>
    </recommendedName>
</protein>
<feature type="domain" description="TOG" evidence="3">
    <location>
        <begin position="366"/>
        <end position="623"/>
    </location>
</feature>
<evidence type="ECO:0000313" key="4">
    <source>
        <dbReference type="EMBL" id="GFH43762.1"/>
    </source>
</evidence>
<evidence type="ECO:0000313" key="5">
    <source>
        <dbReference type="EMBL" id="GFH50799.1"/>
    </source>
</evidence>
<reference evidence="5 6" key="2">
    <citation type="journal article" date="2021" name="Sci. Rep.">
        <title>The genome of the diatom Chaetoceros tenuissimus carries an ancient integrated fragment of an extant virus.</title>
        <authorList>
            <person name="Hongo Y."/>
            <person name="Kimura K."/>
            <person name="Takaki Y."/>
            <person name="Yoshida Y."/>
            <person name="Baba S."/>
            <person name="Kobayashi G."/>
            <person name="Nagasaki K."/>
            <person name="Hano T."/>
            <person name="Tomaru Y."/>
        </authorList>
    </citation>
    <scope>NUCLEOTIDE SEQUENCE [LARGE SCALE GENOMIC DNA]</scope>
    <source>
        <strain evidence="5 6">NIES-3715</strain>
    </source>
</reference>
<gene>
    <name evidence="4" type="ORF">CTEN210_00235</name>
    <name evidence="5" type="ORF">CTEN210_07275</name>
</gene>
<dbReference type="InterPro" id="IPR016024">
    <property type="entry name" value="ARM-type_fold"/>
</dbReference>
<dbReference type="GO" id="GO:0005929">
    <property type="term" value="C:cilium"/>
    <property type="evidence" value="ECO:0007669"/>
    <property type="project" value="TreeGrafter"/>
</dbReference>
<organism evidence="5 6">
    <name type="scientific">Chaetoceros tenuissimus</name>
    <dbReference type="NCBI Taxonomy" id="426638"/>
    <lineage>
        <taxon>Eukaryota</taxon>
        <taxon>Sar</taxon>
        <taxon>Stramenopiles</taxon>
        <taxon>Ochrophyta</taxon>
        <taxon>Bacillariophyta</taxon>
        <taxon>Coscinodiscophyceae</taxon>
        <taxon>Chaetocerotophycidae</taxon>
        <taxon>Chaetocerotales</taxon>
        <taxon>Chaetocerotaceae</taxon>
        <taxon>Chaetoceros</taxon>
    </lineage>
</organism>
<dbReference type="EMBL" id="BLLK01000040">
    <property type="protein sequence ID" value="GFH50799.1"/>
    <property type="molecule type" value="Genomic_DNA"/>
</dbReference>
<feature type="compositionally biased region" description="Basic and acidic residues" evidence="2">
    <location>
        <begin position="285"/>
        <end position="298"/>
    </location>
</feature>
<reference evidence="5" key="1">
    <citation type="submission" date="2020-02" db="EMBL/GenBank/DDBJ databases">
        <authorList>
            <person name="Hongo Y."/>
            <person name="Kimura K."/>
            <person name="Takaki Y."/>
            <person name="Tomaru Y."/>
        </authorList>
    </citation>
    <scope>NUCLEOTIDE SEQUENCE</scope>
    <source>
        <strain evidence="5">NIES-3715</strain>
    </source>
</reference>
<keyword evidence="1" id="KW-0175">Coiled coil</keyword>
<comment type="caution">
    <text evidence="5">The sequence shown here is derived from an EMBL/GenBank/DDBJ whole genome shotgun (WGS) entry which is preliminary data.</text>
</comment>
<keyword evidence="6" id="KW-1185">Reference proteome</keyword>